<name>A0A0A2LKP3_9FLAO</name>
<keyword evidence="4" id="KW-1185">Reference proteome</keyword>
<dbReference type="PROSITE" id="PS50005">
    <property type="entry name" value="TPR"/>
    <property type="match status" value="1"/>
</dbReference>
<gene>
    <name evidence="3" type="ORF">Q763_10730</name>
</gene>
<protein>
    <recommendedName>
        <fullName evidence="5">Tetratricopeptide repeat protein</fullName>
    </recommendedName>
</protein>
<dbReference type="Gene3D" id="1.25.40.10">
    <property type="entry name" value="Tetratricopeptide repeat domain"/>
    <property type="match status" value="1"/>
</dbReference>
<comment type="caution">
    <text evidence="3">The sequence shown here is derived from an EMBL/GenBank/DDBJ whole genome shotgun (WGS) entry which is preliminary data.</text>
</comment>
<dbReference type="SUPFAM" id="SSF48452">
    <property type="entry name" value="TPR-like"/>
    <property type="match status" value="1"/>
</dbReference>
<dbReference type="InterPro" id="IPR011990">
    <property type="entry name" value="TPR-like_helical_dom_sf"/>
</dbReference>
<dbReference type="EMBL" id="JRLV01000010">
    <property type="protein sequence ID" value="KGO80484.1"/>
    <property type="molecule type" value="Genomic_DNA"/>
</dbReference>
<keyword evidence="2" id="KW-0732">Signal</keyword>
<evidence type="ECO:0008006" key="5">
    <source>
        <dbReference type="Google" id="ProtNLM"/>
    </source>
</evidence>
<evidence type="ECO:0000256" key="2">
    <source>
        <dbReference type="SAM" id="SignalP"/>
    </source>
</evidence>
<proteinExistence type="predicted"/>
<dbReference type="Proteomes" id="UP000030129">
    <property type="component" value="Unassembled WGS sequence"/>
</dbReference>
<feature type="chain" id="PRO_5001991104" description="Tetratricopeptide repeat protein" evidence="2">
    <location>
        <begin position="21"/>
        <end position="456"/>
    </location>
</feature>
<feature type="signal peptide" evidence="2">
    <location>
        <begin position="1"/>
        <end position="20"/>
    </location>
</feature>
<evidence type="ECO:0000313" key="4">
    <source>
        <dbReference type="Proteomes" id="UP000030129"/>
    </source>
</evidence>
<sequence>MIKKNLTAFLFIASVFTAVAQQTSKCEEQIAAFEQTVKAEKYDDALQEFKGLVKKCPNVDEKLYILAETALVYKIESAQTKELRQQFADSIFGVYQLHNKNFPKAKNSNDINKALIQSDYRLADEKEVFKALDAAFVLQPHDYTDYKAIEAYYNTYLKRFEAGQEITLTDFTEKFGAISTQVMYAKNRIADRQNQLKLKEETEPLTQEEKDFLGRANKDIDVLTAVGENVDRQSSKHFSCKGLEEYYTANFEKNKENSDWLEALVNVMFLNRCYESEVLTKGATALYKLKPSAQSAFNMGTIELRKNNVDGAAEYFDKSAQLETDVDQKAEVYYKVAGILRNSDKARAKEYILKTVKANPKKARAYIFLAEMYASVTKECNITDFERKALLWLAIDTVKKAEEADVKYKGTVASMIENYEKRLPTRDEVKEAGKRKGDEIVYGCWINETVTIPKVK</sequence>
<organism evidence="3 4">
    <name type="scientific">Flavobacterium beibuense F44-8</name>
    <dbReference type="NCBI Taxonomy" id="1406840"/>
    <lineage>
        <taxon>Bacteria</taxon>
        <taxon>Pseudomonadati</taxon>
        <taxon>Bacteroidota</taxon>
        <taxon>Flavobacteriia</taxon>
        <taxon>Flavobacteriales</taxon>
        <taxon>Flavobacteriaceae</taxon>
        <taxon>Flavobacterium</taxon>
    </lineage>
</organism>
<feature type="repeat" description="TPR" evidence="1">
    <location>
        <begin position="293"/>
        <end position="326"/>
    </location>
</feature>
<reference evidence="3 4" key="1">
    <citation type="submission" date="2013-09" db="EMBL/GenBank/DDBJ databases">
        <authorList>
            <person name="Zeng Z."/>
            <person name="Chen C."/>
        </authorList>
    </citation>
    <scope>NUCLEOTIDE SEQUENCE [LARGE SCALE GENOMIC DNA]</scope>
    <source>
        <strain evidence="3 4">F44-8</strain>
    </source>
</reference>
<dbReference type="eggNOG" id="COG0457">
    <property type="taxonomic scope" value="Bacteria"/>
</dbReference>
<keyword evidence="1" id="KW-0802">TPR repeat</keyword>
<dbReference type="RefSeq" id="WP_035134008.1">
    <property type="nucleotide sequence ID" value="NZ_JRLV01000010.1"/>
</dbReference>
<dbReference type="InterPro" id="IPR019734">
    <property type="entry name" value="TPR_rpt"/>
</dbReference>
<dbReference type="STRING" id="1406840.Q763_10730"/>
<dbReference type="AlphaFoldDB" id="A0A0A2LKP3"/>
<accession>A0A0A2LKP3</accession>
<evidence type="ECO:0000313" key="3">
    <source>
        <dbReference type="EMBL" id="KGO80484.1"/>
    </source>
</evidence>
<evidence type="ECO:0000256" key="1">
    <source>
        <dbReference type="PROSITE-ProRule" id="PRU00339"/>
    </source>
</evidence>